<reference evidence="5" key="1">
    <citation type="journal article" date="2014" name="Int. J. Syst. Evol. Microbiol.">
        <title>Complete genome of a new Firmicutes species belonging to the dominant human colonic microbiota ('Ruminococcus bicirculans') reveals two chromosomes and a selective capacity to utilize plant glucans.</title>
        <authorList>
            <consortium name="NISC Comparative Sequencing Program"/>
            <person name="Wegmann U."/>
            <person name="Louis P."/>
            <person name="Goesmann A."/>
            <person name="Henrissat B."/>
            <person name="Duncan S.H."/>
            <person name="Flint H.J."/>
        </authorList>
    </citation>
    <scope>NUCLEOTIDE SEQUENCE</scope>
    <source>
        <strain evidence="5">JCM 10667</strain>
    </source>
</reference>
<evidence type="ECO:0000313" key="7">
    <source>
        <dbReference type="Proteomes" id="UP000549343"/>
    </source>
</evidence>
<evidence type="ECO:0000313" key="6">
    <source>
        <dbReference type="EMBL" id="MBB4777784.1"/>
    </source>
</evidence>
<reference evidence="5" key="4">
    <citation type="submission" date="2023-12" db="EMBL/GenBank/DDBJ databases">
        <authorList>
            <person name="Sun Q."/>
            <person name="Inoue M."/>
        </authorList>
    </citation>
    <scope>NUCLEOTIDE SEQUENCE</scope>
    <source>
        <strain evidence="5">JCM 10667</strain>
    </source>
</reference>
<dbReference type="Gene3D" id="3.40.50.1450">
    <property type="entry name" value="HybD-like"/>
    <property type="match status" value="1"/>
</dbReference>
<dbReference type="PANTHER" id="PTHR30302:SF1">
    <property type="entry name" value="HYDROGENASE 2 MATURATION PROTEASE"/>
    <property type="match status" value="1"/>
</dbReference>
<dbReference type="Proteomes" id="UP001501427">
    <property type="component" value="Unassembled WGS sequence"/>
</dbReference>
<comment type="similarity">
    <text evidence="1">Belongs to the peptidase A31 family.</text>
</comment>
<keyword evidence="2 6" id="KW-0645">Protease</keyword>
<evidence type="ECO:0000313" key="5">
    <source>
        <dbReference type="EMBL" id="GAA0551727.1"/>
    </source>
</evidence>
<dbReference type="PRINTS" id="PR00446">
    <property type="entry name" value="HYDRGNUPTAKE"/>
</dbReference>
<reference evidence="8" key="2">
    <citation type="journal article" date="2019" name="Int. J. Syst. Evol. Microbiol.">
        <title>The Global Catalogue of Microorganisms (GCM) 10K type strain sequencing project: providing services to taxonomists for standard genome sequencing and annotation.</title>
        <authorList>
            <consortium name="The Broad Institute Genomics Platform"/>
            <consortium name="The Broad Institute Genome Sequencing Center for Infectious Disease"/>
            <person name="Wu L."/>
            <person name="Ma J."/>
        </authorList>
    </citation>
    <scope>NUCLEOTIDE SEQUENCE [LARGE SCALE GENOMIC DNA]</scope>
    <source>
        <strain evidence="8">JCM 10667</strain>
    </source>
</reference>
<proteinExistence type="inferred from homology"/>
<gene>
    <name evidence="6" type="ORF">F4557_006202</name>
    <name evidence="5" type="ORF">GCM10009546_12210</name>
</gene>
<dbReference type="InterPro" id="IPR023430">
    <property type="entry name" value="Pept_HybD-like_dom_sf"/>
</dbReference>
<reference evidence="6 7" key="3">
    <citation type="submission" date="2020-08" db="EMBL/GenBank/DDBJ databases">
        <title>Sequencing the genomes of 1000 actinobacteria strains.</title>
        <authorList>
            <person name="Klenk H.-P."/>
        </authorList>
    </citation>
    <scope>NUCLEOTIDE SEQUENCE [LARGE SCALE GENOMIC DNA]</scope>
    <source>
        <strain evidence="6 7">DSM 44772</strain>
    </source>
</reference>
<dbReference type="SUPFAM" id="SSF53163">
    <property type="entry name" value="HybD-like"/>
    <property type="match status" value="1"/>
</dbReference>
<dbReference type="GO" id="GO:0008047">
    <property type="term" value="F:enzyme activator activity"/>
    <property type="evidence" value="ECO:0007669"/>
    <property type="project" value="InterPro"/>
</dbReference>
<protein>
    <submittedName>
        <fullName evidence="6">Hydrogenase maturation protease</fullName>
        <ecNumber evidence="6">3.4.23.-</ecNumber>
    </submittedName>
</protein>
<evidence type="ECO:0000313" key="8">
    <source>
        <dbReference type="Proteomes" id="UP001501427"/>
    </source>
</evidence>
<evidence type="ECO:0000256" key="1">
    <source>
        <dbReference type="ARBA" id="ARBA00006814"/>
    </source>
</evidence>
<organism evidence="6 7">
    <name type="scientific">Actinomadura livida</name>
    <dbReference type="NCBI Taxonomy" id="79909"/>
    <lineage>
        <taxon>Bacteria</taxon>
        <taxon>Bacillati</taxon>
        <taxon>Actinomycetota</taxon>
        <taxon>Actinomycetes</taxon>
        <taxon>Streptosporangiales</taxon>
        <taxon>Thermomonosporaceae</taxon>
        <taxon>Actinomadura</taxon>
    </lineage>
</organism>
<dbReference type="InterPro" id="IPR000671">
    <property type="entry name" value="Peptidase_A31"/>
</dbReference>
<evidence type="ECO:0000256" key="2">
    <source>
        <dbReference type="ARBA" id="ARBA00022670"/>
    </source>
</evidence>
<dbReference type="EMBL" id="JACHMV010000001">
    <property type="protein sequence ID" value="MBB4777784.1"/>
    <property type="molecule type" value="Genomic_DNA"/>
</dbReference>
<dbReference type="EC" id="3.4.23.-" evidence="6"/>
<name>A0A7W7N144_9ACTN</name>
<dbReference type="Proteomes" id="UP000549343">
    <property type="component" value="Unassembled WGS sequence"/>
</dbReference>
<dbReference type="NCBIfam" id="TIGR00072">
    <property type="entry name" value="hydrog_prot"/>
    <property type="match status" value="1"/>
</dbReference>
<dbReference type="GO" id="GO:0016485">
    <property type="term" value="P:protein processing"/>
    <property type="evidence" value="ECO:0007669"/>
    <property type="project" value="TreeGrafter"/>
</dbReference>
<dbReference type="GO" id="GO:0004190">
    <property type="term" value="F:aspartic-type endopeptidase activity"/>
    <property type="evidence" value="ECO:0007669"/>
    <property type="project" value="UniProtKB-KW"/>
</dbReference>
<dbReference type="EMBL" id="BAAAHD010000010">
    <property type="protein sequence ID" value="GAA0551727.1"/>
    <property type="molecule type" value="Genomic_DNA"/>
</dbReference>
<keyword evidence="3" id="KW-0064">Aspartyl protease</keyword>
<comment type="caution">
    <text evidence="6">The sequence shown here is derived from an EMBL/GenBank/DDBJ whole genome shotgun (WGS) entry which is preliminary data.</text>
</comment>
<evidence type="ECO:0000256" key="4">
    <source>
        <dbReference type="ARBA" id="ARBA00022801"/>
    </source>
</evidence>
<keyword evidence="8" id="KW-1185">Reference proteome</keyword>
<keyword evidence="4 6" id="KW-0378">Hydrolase</keyword>
<dbReference type="RefSeq" id="WP_229808214.1">
    <property type="nucleotide sequence ID" value="NZ_BAAAHD010000010.1"/>
</dbReference>
<evidence type="ECO:0000256" key="3">
    <source>
        <dbReference type="ARBA" id="ARBA00022750"/>
    </source>
</evidence>
<sequence>MTRSHPAARSGTVLVAGIGNVFNGDGGFGVEVARRLRRRPLPEGVDVTDFGIRSTDLMYALGADYRTVVLVEAAARGLVPGTVSLVEPVGGLGEAGHPLDPVRLAREDGRVPARTLLVACEPAERAAHPPWEMTLSRPVAAAVAEAVRLVEMLVARETGRLLAGTPA</sequence>
<accession>A0A7W7N144</accession>
<dbReference type="PANTHER" id="PTHR30302">
    <property type="entry name" value="HYDROGENASE 1 MATURATION PROTEASE"/>
    <property type="match status" value="1"/>
</dbReference>
<dbReference type="AlphaFoldDB" id="A0A7W7N144"/>